<name>A0AAD1K6B3_9GAMM</name>
<evidence type="ECO:0000256" key="3">
    <source>
        <dbReference type="ARBA" id="ARBA00023315"/>
    </source>
</evidence>
<dbReference type="GO" id="GO:0008791">
    <property type="term" value="F:arginine N-succinyltransferase activity"/>
    <property type="evidence" value="ECO:0007669"/>
    <property type="project" value="UniProtKB-UniRule"/>
</dbReference>
<dbReference type="Gene3D" id="2.40.40.20">
    <property type="match status" value="1"/>
</dbReference>
<reference evidence="5" key="1">
    <citation type="submission" date="2021-05" db="EMBL/GenBank/DDBJ databases">
        <title>Molecular characterization for Shewanella algae harboring chromosomal blaOXA-55-like strains isolated from clinical and environment sample.</title>
        <authorList>
            <person name="Ohama Y."/>
            <person name="Aoki K."/>
            <person name="Harada S."/>
            <person name="Moriya K."/>
            <person name="Ishii Y."/>
            <person name="Tateda K."/>
        </authorList>
    </citation>
    <scope>NUCLEOTIDE SEQUENCE</scope>
    <source>
        <strain evidence="5">TUM17379</strain>
    </source>
</reference>
<evidence type="ECO:0000313" key="6">
    <source>
        <dbReference type="Proteomes" id="UP000825078"/>
    </source>
</evidence>
<dbReference type="NCBIfam" id="TIGR03243">
    <property type="entry name" value="arg_catab_AOST"/>
    <property type="match status" value="1"/>
</dbReference>
<dbReference type="PANTHER" id="PTHR30420">
    <property type="entry name" value="N-SUCCINYLARGININE DIHYDROLASE"/>
    <property type="match status" value="1"/>
</dbReference>
<dbReference type="GO" id="GO:0006527">
    <property type="term" value="P:L-arginine catabolic process"/>
    <property type="evidence" value="ECO:0007669"/>
    <property type="project" value="UniProtKB-UniRule"/>
</dbReference>
<dbReference type="AlphaFoldDB" id="A0AAD1K6B3"/>
<accession>A0AAD1K6B3</accession>
<sequence>MSGDLTMLIIRPIRASDFPALRCIAEESGHGFTSLPVNDELLTRKIARSEASFAKAVETPFDEGYLMVLEDTETQEVVGTCGLEAAVGMEDAFYHYRLGTEVYHSSQIEVRNEVETLSLCHDYTGAAELCTLFLRDSYRKGNNGRMLSRSRFLFLAQHANRFGETVIAEMRGVSDENGNSPFYGWLQQNFLGIDFIQADYLSGLGQKAFMAEMMPRSPVYVCLLPEAAQKVIGEVHTNTRPALSLLQAEGFRWRNYVDIFDGGPTVECNLADIRSVRESRLLTVRIGDMPQSKDSFILSNTHLADYRAGSAKLALTDDSEEVILSSELAAALLVADGQSVRVLAI</sequence>
<organism evidence="5 6">
    <name type="scientific">Shewanella algae</name>
    <dbReference type="NCBI Taxonomy" id="38313"/>
    <lineage>
        <taxon>Bacteria</taxon>
        <taxon>Pseudomonadati</taxon>
        <taxon>Pseudomonadota</taxon>
        <taxon>Gammaproteobacteria</taxon>
        <taxon>Alteromonadales</taxon>
        <taxon>Shewanellaceae</taxon>
        <taxon>Shewanella</taxon>
    </lineage>
</organism>
<gene>
    <name evidence="5" type="primary">astA</name>
    <name evidence="5" type="ORF">TUM17379_06460</name>
</gene>
<dbReference type="EC" id="2.3.1.109" evidence="4"/>
<evidence type="ECO:0000313" key="5">
    <source>
        <dbReference type="EMBL" id="BCV43628.1"/>
    </source>
</evidence>
<dbReference type="Proteomes" id="UP000825078">
    <property type="component" value="Chromosome"/>
</dbReference>
<dbReference type="InterPro" id="IPR007041">
    <property type="entry name" value="Arg_succinylTrfase_AstA/AruG"/>
</dbReference>
<proteinExistence type="predicted"/>
<keyword evidence="1" id="KW-0056">Arginine metabolism</keyword>
<dbReference type="SUPFAM" id="SSF55729">
    <property type="entry name" value="Acyl-CoA N-acyltransferases (Nat)"/>
    <property type="match status" value="1"/>
</dbReference>
<dbReference type="PANTHER" id="PTHR30420:SF1">
    <property type="entry name" value="ARGININE N-SUCCINYLTRANSFERASE"/>
    <property type="match status" value="1"/>
</dbReference>
<dbReference type="NCBIfam" id="TIGR03244">
    <property type="entry name" value="arg_catab_AstA"/>
    <property type="match status" value="1"/>
</dbReference>
<keyword evidence="3" id="KW-0012">Acyltransferase</keyword>
<dbReference type="EMBL" id="AP024613">
    <property type="protein sequence ID" value="BCV43628.1"/>
    <property type="molecule type" value="Genomic_DNA"/>
</dbReference>
<evidence type="ECO:0000256" key="4">
    <source>
        <dbReference type="NCBIfam" id="TIGR03244"/>
    </source>
</evidence>
<evidence type="ECO:0000256" key="2">
    <source>
        <dbReference type="ARBA" id="ARBA00022679"/>
    </source>
</evidence>
<dbReference type="InterPro" id="IPR016181">
    <property type="entry name" value="Acyl_CoA_acyltransferase"/>
</dbReference>
<dbReference type="Pfam" id="PF04958">
    <property type="entry name" value="AstA"/>
    <property type="match status" value="1"/>
</dbReference>
<keyword evidence="2" id="KW-0808">Transferase</keyword>
<protein>
    <recommendedName>
        <fullName evidence="4">Arginine N-succinyltransferase</fullName>
        <ecNumber evidence="4">2.3.1.109</ecNumber>
    </recommendedName>
</protein>
<evidence type="ECO:0000256" key="1">
    <source>
        <dbReference type="ARBA" id="ARBA00022503"/>
    </source>
</evidence>
<dbReference type="InterPro" id="IPR017650">
    <property type="entry name" value="Arginine_N-succinylTrfase"/>
</dbReference>